<accession>A0ABQ9Z286</accession>
<proteinExistence type="predicted"/>
<evidence type="ECO:0008006" key="4">
    <source>
        <dbReference type="Google" id="ProtNLM"/>
    </source>
</evidence>
<name>A0ABQ9Z286_9CRUS</name>
<keyword evidence="3" id="KW-1185">Reference proteome</keyword>
<organism evidence="2 3">
    <name type="scientific">Daphnia magna</name>
    <dbReference type="NCBI Taxonomy" id="35525"/>
    <lineage>
        <taxon>Eukaryota</taxon>
        <taxon>Metazoa</taxon>
        <taxon>Ecdysozoa</taxon>
        <taxon>Arthropoda</taxon>
        <taxon>Crustacea</taxon>
        <taxon>Branchiopoda</taxon>
        <taxon>Diplostraca</taxon>
        <taxon>Cladocera</taxon>
        <taxon>Anomopoda</taxon>
        <taxon>Daphniidae</taxon>
        <taxon>Daphnia</taxon>
    </lineage>
</organism>
<evidence type="ECO:0000313" key="3">
    <source>
        <dbReference type="Proteomes" id="UP001234178"/>
    </source>
</evidence>
<sequence length="219" mass="24967">MIREWFFQDVHLFLCVVQFAVLDVAVVRFTEITCLNPLSRVIELMVAALNAKFSHKPTMTSYLPYPSGGCVMHFRNCGGKFKIFGRSMVLVVLTLGLRRRKRALKKELRSTLSSQLRLAEYWHKPVGYRQEPILSLLSTQSCTKVQPHTGSNLVAFPLPELLCSVVYRHSQRYSFPLPLPALAFIQPLARANNWLSKDRPEAPSSDEEEEESTIVCKAR</sequence>
<comment type="caution">
    <text evidence="2">The sequence shown here is derived from an EMBL/GenBank/DDBJ whole genome shotgun (WGS) entry which is preliminary data.</text>
</comment>
<protein>
    <recommendedName>
        <fullName evidence="4">Secreted protein</fullName>
    </recommendedName>
</protein>
<dbReference type="EMBL" id="JAOYFB010000002">
    <property type="protein sequence ID" value="KAK4006956.1"/>
    <property type="molecule type" value="Genomic_DNA"/>
</dbReference>
<feature type="region of interest" description="Disordered" evidence="1">
    <location>
        <begin position="196"/>
        <end position="219"/>
    </location>
</feature>
<reference evidence="2 3" key="1">
    <citation type="journal article" date="2023" name="Nucleic Acids Res.">
        <title>The hologenome of Daphnia magna reveals possible DNA methylation and microbiome-mediated evolution of the host genome.</title>
        <authorList>
            <person name="Chaturvedi A."/>
            <person name="Li X."/>
            <person name="Dhandapani V."/>
            <person name="Marshall H."/>
            <person name="Kissane S."/>
            <person name="Cuenca-Cambronero M."/>
            <person name="Asole G."/>
            <person name="Calvet F."/>
            <person name="Ruiz-Romero M."/>
            <person name="Marangio P."/>
            <person name="Guigo R."/>
            <person name="Rago D."/>
            <person name="Mirbahai L."/>
            <person name="Eastwood N."/>
            <person name="Colbourne J.K."/>
            <person name="Zhou J."/>
            <person name="Mallon E."/>
            <person name="Orsini L."/>
        </authorList>
    </citation>
    <scope>NUCLEOTIDE SEQUENCE [LARGE SCALE GENOMIC DNA]</scope>
    <source>
        <strain evidence="2">LRV0_1</strain>
    </source>
</reference>
<dbReference type="Proteomes" id="UP001234178">
    <property type="component" value="Unassembled WGS sequence"/>
</dbReference>
<evidence type="ECO:0000256" key="1">
    <source>
        <dbReference type="SAM" id="MobiDB-lite"/>
    </source>
</evidence>
<evidence type="ECO:0000313" key="2">
    <source>
        <dbReference type="EMBL" id="KAK4006956.1"/>
    </source>
</evidence>
<gene>
    <name evidence="2" type="ORF">OUZ56_012110</name>
</gene>